<accession>A0A0P0YRF3</accession>
<evidence type="ECO:0000313" key="1">
    <source>
        <dbReference type="EMBL" id="BAT23878.1"/>
    </source>
</evidence>
<protein>
    <submittedName>
        <fullName evidence="1">Uncharacterized protein</fullName>
    </submittedName>
</protein>
<organism evidence="1">
    <name type="scientific">Klebsiella sp. 9682</name>
    <dbReference type="NCBI Taxonomy" id="1497821"/>
    <lineage>
        <taxon>Bacteria</taxon>
        <taxon>Pseudomonadati</taxon>
        <taxon>Pseudomonadota</taxon>
        <taxon>Gammaproteobacteria</taxon>
        <taxon>Enterobacterales</taxon>
        <taxon>Enterobacteriaceae</taxon>
        <taxon>Klebsiella/Raoultella group</taxon>
        <taxon>Klebsiella</taxon>
    </lineage>
</organism>
<reference evidence="1" key="2">
    <citation type="journal article" date="2015" name="Sci. Rep.">
        <title>Genetic analysis of capsular polysaccharide synthesis gene clusters in 79 capsular types of Klebsiella spp.</title>
        <authorList>
            <person name="Pan Y.J."/>
            <person name="Lin T.L."/>
            <person name="Chen C.T."/>
            <person name="Chen Y.Y."/>
            <person name="Hsieh P.F."/>
            <person name="Hsu C.R."/>
            <person name="Wu M.C."/>
            <person name="Wang J.T."/>
        </authorList>
    </citation>
    <scope>NUCLEOTIDE SEQUENCE</scope>
    <source>
        <strain evidence="1">9682</strain>
    </source>
</reference>
<dbReference type="SUPFAM" id="SSF51126">
    <property type="entry name" value="Pectin lyase-like"/>
    <property type="match status" value="1"/>
</dbReference>
<dbReference type="EMBL" id="AB924584">
    <property type="protein sequence ID" value="BAT23878.1"/>
    <property type="molecule type" value="Genomic_DNA"/>
</dbReference>
<reference evidence="1" key="1">
    <citation type="submission" date="2014-04" db="EMBL/GenBank/DDBJ databases">
        <authorList>
            <person name="Harrison E."/>
        </authorList>
    </citation>
    <scope>NUCLEOTIDE SEQUENCE</scope>
    <source>
        <strain evidence="1">9682</strain>
    </source>
</reference>
<dbReference type="AlphaFoldDB" id="A0A0P0YRF3"/>
<sequence>MRRRDLLRSMALSPLVISIPSKGKEGFKSHPENLGCQINTDSVTPEMFGAKSDGVFNNKEAIEKALQYAYINGLSCTFLKGQYYSEDISIDFPIRIVLQNGCCLNFELSIIGGLFYSESEFIINQDWKAFSRGTRSFSNKNSKMNKGDMVSVSLDYRHGGSAQIGNENGIDILNVVDVNETAFIVKNGTRFPYSYPIISKLKSVIAFKGEIPKESYTINGDFINKFSPGDVIRIENVDGTDSVGGGKYYFEYVEVKSVNNSHIILSARTVYSHSNPWLIKTNFIKHVNLTGEGRIKKLVLRNIKDVKLSSLFINRLIISNCYGVNVSNLTLTGLGEPSTVNITYCFGKSIFQNLQISNSESNSDNSTLKIMSSPQIILSNITISDSNSSSKKQSNYSLFVDSLYTPYSCWNDNIIVNNVICERPRSHFKRGVWFYGLRRSVIDSIVGADVFLQGSVDCYFKNFNVSNYMLEIKDLVRCDVTAKCMSAVTRGGIDNVLRLEFDGRLTGDFSDKSYYCKFTAGTIDPEKGVNYSQGDGNYLYFNSPTLNSTDNKINLSVEFQKNLIIEPTRLSLVRQRESLKMGKDVSNIYIKNNFQKI</sequence>
<name>A0A0P0YRF3_9ENTR</name>
<proteinExistence type="predicted"/>
<dbReference type="InterPro" id="IPR011050">
    <property type="entry name" value="Pectin_lyase_fold/virulence"/>
</dbReference>